<keyword evidence="1" id="KW-0472">Membrane</keyword>
<dbReference type="EMBL" id="BGZL01000003">
    <property type="protein sequence ID" value="GBP99718.1"/>
    <property type="molecule type" value="Genomic_DNA"/>
</dbReference>
<reference evidence="2 4" key="1">
    <citation type="submission" date="2018-05" db="EMBL/GenBank/DDBJ databases">
        <title>Complete genome sequence of the Type Strain of Streptomyces spongiicola HNM0071, the producer of staurosporine.</title>
        <authorList>
            <person name="Zhou S."/>
            <person name="Huang X."/>
        </authorList>
    </citation>
    <scope>NUCLEOTIDE SEQUENCE [LARGE SCALE GENOMIC DNA]</scope>
    <source>
        <strain evidence="2 4">HNM0071</strain>
    </source>
</reference>
<feature type="transmembrane region" description="Helical" evidence="1">
    <location>
        <begin position="39"/>
        <end position="59"/>
    </location>
</feature>
<keyword evidence="1" id="KW-1133">Transmembrane helix</keyword>
<evidence type="ECO:0000313" key="2">
    <source>
        <dbReference type="EMBL" id="AWK08937.1"/>
    </source>
</evidence>
<evidence type="ECO:0000256" key="1">
    <source>
        <dbReference type="SAM" id="Phobius"/>
    </source>
</evidence>
<proteinExistence type="predicted"/>
<dbReference type="AlphaFoldDB" id="A0A2S1YXU3"/>
<keyword evidence="4" id="KW-1185">Reference proteome</keyword>
<accession>A0A2S1YXU3</accession>
<evidence type="ECO:0000313" key="5">
    <source>
        <dbReference type="Proteomes" id="UP000265354"/>
    </source>
</evidence>
<dbReference type="Proteomes" id="UP000245051">
    <property type="component" value="Chromosome"/>
</dbReference>
<dbReference type="Proteomes" id="UP000265354">
    <property type="component" value="Unassembled WGS sequence"/>
</dbReference>
<sequence length="64" mass="6661">MTYDRLVCANCAAPVAEGRCPVCRASRERLQQNGPFAGLNPAALVALLVVLVAALALLAHQTTA</sequence>
<evidence type="ECO:0008006" key="6">
    <source>
        <dbReference type="Google" id="ProtNLM"/>
    </source>
</evidence>
<evidence type="ECO:0000313" key="3">
    <source>
        <dbReference type="EMBL" id="GBP99718.1"/>
    </source>
</evidence>
<protein>
    <recommendedName>
        <fullName evidence="6">DUF2116 family Zn-ribbon domain-containing protein</fullName>
    </recommendedName>
</protein>
<organism evidence="3 5">
    <name type="scientific">Streptomyces spongiicola</name>
    <dbReference type="NCBI Taxonomy" id="1690221"/>
    <lineage>
        <taxon>Bacteria</taxon>
        <taxon>Bacillati</taxon>
        <taxon>Actinomycetota</taxon>
        <taxon>Actinomycetes</taxon>
        <taxon>Kitasatosporales</taxon>
        <taxon>Streptomycetaceae</taxon>
        <taxon>Streptomyces</taxon>
    </lineage>
</organism>
<dbReference type="KEGG" id="sspo:DDQ41_08370"/>
<dbReference type="EMBL" id="CP029254">
    <property type="protein sequence ID" value="AWK08937.1"/>
    <property type="molecule type" value="Genomic_DNA"/>
</dbReference>
<keyword evidence="1" id="KW-0812">Transmembrane</keyword>
<dbReference type="RefSeq" id="WP_109293920.1">
    <property type="nucleotide sequence ID" value="NZ_BGZL01000003.1"/>
</dbReference>
<reference evidence="3 5" key="2">
    <citation type="submission" date="2018-07" db="EMBL/GenBank/DDBJ databases">
        <title>Whole Genome Shotgun Sequence of Streptomyces spongiicola strain 531S.</title>
        <authorList>
            <person name="Dohra H."/>
            <person name="Kodani S."/>
        </authorList>
    </citation>
    <scope>NUCLEOTIDE SEQUENCE [LARGE SCALE GENOMIC DNA]</scope>
    <source>
        <strain evidence="3 5">531S</strain>
    </source>
</reference>
<dbReference type="OrthoDB" id="4351019at2"/>
<name>A0A2S1YXU3_9ACTN</name>
<gene>
    <name evidence="2" type="ORF">DDQ41_08370</name>
    <name evidence="3" type="ORF">SSP531S_11140</name>
</gene>
<evidence type="ECO:0000313" key="4">
    <source>
        <dbReference type="Proteomes" id="UP000245051"/>
    </source>
</evidence>